<dbReference type="SMART" id="SM00199">
    <property type="entry name" value="SCY"/>
    <property type="match status" value="1"/>
</dbReference>
<dbReference type="SUPFAM" id="SSF54117">
    <property type="entry name" value="Interleukin 8-like chemokines"/>
    <property type="match status" value="1"/>
</dbReference>
<organism evidence="7 8">
    <name type="scientific">Dicentrarchus labrax</name>
    <name type="common">European seabass</name>
    <name type="synonym">Morone labrax</name>
    <dbReference type="NCBI Taxonomy" id="13489"/>
    <lineage>
        <taxon>Eukaryota</taxon>
        <taxon>Metazoa</taxon>
        <taxon>Chordata</taxon>
        <taxon>Craniata</taxon>
        <taxon>Vertebrata</taxon>
        <taxon>Euteleostomi</taxon>
        <taxon>Actinopterygii</taxon>
        <taxon>Neopterygii</taxon>
        <taxon>Teleostei</taxon>
        <taxon>Neoteleostei</taxon>
        <taxon>Acanthomorphata</taxon>
        <taxon>Eupercaria</taxon>
        <taxon>Moronidae</taxon>
        <taxon>Dicentrarchus</taxon>
    </lineage>
</organism>
<dbReference type="InterPro" id="IPR039809">
    <property type="entry name" value="Chemokine_b/g/d"/>
</dbReference>
<comment type="subcellular location">
    <subcellularLocation>
        <location evidence="1">Secreted</location>
    </subcellularLocation>
</comment>
<dbReference type="GO" id="GO:0006955">
    <property type="term" value="P:immune response"/>
    <property type="evidence" value="ECO:0007669"/>
    <property type="project" value="InterPro"/>
</dbReference>
<dbReference type="InterPro" id="IPR036048">
    <property type="entry name" value="Interleukin_8-like_sf"/>
</dbReference>
<dbReference type="GO" id="GO:0005615">
    <property type="term" value="C:extracellular space"/>
    <property type="evidence" value="ECO:0007669"/>
    <property type="project" value="UniProtKB-KW"/>
</dbReference>
<dbReference type="AlphaFoldDB" id="A0A8C4HDT9"/>
<keyword evidence="3" id="KW-0964">Secreted</keyword>
<dbReference type="PROSITE" id="PS51257">
    <property type="entry name" value="PROKAR_LIPOPROTEIN"/>
    <property type="match status" value="1"/>
</dbReference>
<evidence type="ECO:0000313" key="7">
    <source>
        <dbReference type="Ensembl" id="ENSDLAP00005040844.1"/>
    </source>
</evidence>
<evidence type="ECO:0000256" key="5">
    <source>
        <dbReference type="SAM" id="SignalP"/>
    </source>
</evidence>
<dbReference type="InterPro" id="IPR001811">
    <property type="entry name" value="Chemokine_IL8-like_dom"/>
</dbReference>
<evidence type="ECO:0000259" key="6">
    <source>
        <dbReference type="SMART" id="SM00199"/>
    </source>
</evidence>
<name>A0A8C4HDT9_DICLA</name>
<keyword evidence="2" id="KW-0202">Cytokine</keyword>
<dbReference type="PANTHER" id="PTHR12015:SF183">
    <property type="entry name" value="C-C MOTIF CHEMOKINE 3"/>
    <property type="match status" value="1"/>
</dbReference>
<proteinExistence type="predicted"/>
<sequence>MRTLCLTLGLLLLAACCCNATPKGLKASTAPAICCFSFSKRPLPLKLVSDITKTHSFCQKQAFVVQTLKGKQICYSETFQWALDVYNKLHNTEGSGLQH</sequence>
<dbReference type="Ensembl" id="ENSDLAT00005043613.2">
    <property type="protein sequence ID" value="ENSDLAP00005040844.1"/>
    <property type="gene ID" value="ENSDLAG00005018253.2"/>
</dbReference>
<evidence type="ECO:0000256" key="1">
    <source>
        <dbReference type="ARBA" id="ARBA00004613"/>
    </source>
</evidence>
<evidence type="ECO:0000256" key="4">
    <source>
        <dbReference type="ARBA" id="ARBA00022729"/>
    </source>
</evidence>
<accession>A0A8C4HDT9</accession>
<evidence type="ECO:0000256" key="2">
    <source>
        <dbReference type="ARBA" id="ARBA00022514"/>
    </source>
</evidence>
<reference evidence="7" key="1">
    <citation type="submission" date="2025-08" db="UniProtKB">
        <authorList>
            <consortium name="Ensembl"/>
        </authorList>
    </citation>
    <scope>IDENTIFICATION</scope>
</reference>
<dbReference type="Gene3D" id="2.40.50.40">
    <property type="match status" value="1"/>
</dbReference>
<protein>
    <recommendedName>
        <fullName evidence="6">Chemokine interleukin-8-like domain-containing protein</fullName>
    </recommendedName>
</protein>
<evidence type="ECO:0000256" key="3">
    <source>
        <dbReference type="ARBA" id="ARBA00022525"/>
    </source>
</evidence>
<keyword evidence="8" id="KW-1185">Reference proteome</keyword>
<reference evidence="7" key="2">
    <citation type="submission" date="2025-09" db="UniProtKB">
        <authorList>
            <consortium name="Ensembl"/>
        </authorList>
    </citation>
    <scope>IDENTIFICATION</scope>
</reference>
<dbReference type="Proteomes" id="UP000694389">
    <property type="component" value="Unassembled WGS sequence"/>
</dbReference>
<dbReference type="Pfam" id="PF00048">
    <property type="entry name" value="IL8"/>
    <property type="match status" value="1"/>
</dbReference>
<keyword evidence="4 5" id="KW-0732">Signal</keyword>
<feature type="chain" id="PRO_5034174090" description="Chemokine interleukin-8-like domain-containing protein" evidence="5">
    <location>
        <begin position="21"/>
        <end position="99"/>
    </location>
</feature>
<dbReference type="GO" id="GO:0008009">
    <property type="term" value="F:chemokine activity"/>
    <property type="evidence" value="ECO:0007669"/>
    <property type="project" value="InterPro"/>
</dbReference>
<evidence type="ECO:0000313" key="8">
    <source>
        <dbReference type="Proteomes" id="UP000694389"/>
    </source>
</evidence>
<feature type="domain" description="Chemokine interleukin-8-like" evidence="6">
    <location>
        <begin position="31"/>
        <end position="89"/>
    </location>
</feature>
<dbReference type="PANTHER" id="PTHR12015">
    <property type="entry name" value="SMALL INDUCIBLE CYTOKINE A"/>
    <property type="match status" value="1"/>
</dbReference>
<dbReference type="GeneTree" id="ENSGT00970000193565"/>
<feature type="signal peptide" evidence="5">
    <location>
        <begin position="1"/>
        <end position="20"/>
    </location>
</feature>